<dbReference type="Proteomes" id="UP001206128">
    <property type="component" value="Unassembled WGS sequence"/>
</dbReference>
<dbReference type="Pfam" id="PF19054">
    <property type="entry name" value="DUF5753"/>
    <property type="match status" value="1"/>
</dbReference>
<accession>A0AAE3GJS3</accession>
<keyword evidence="3" id="KW-1185">Reference proteome</keyword>
<comment type="caution">
    <text evidence="2">The sequence shown here is derived from an EMBL/GenBank/DDBJ whole genome shotgun (WGS) entry which is preliminary data.</text>
</comment>
<dbReference type="GO" id="GO:0003677">
    <property type="term" value="F:DNA binding"/>
    <property type="evidence" value="ECO:0007669"/>
    <property type="project" value="InterPro"/>
</dbReference>
<dbReference type="SUPFAM" id="SSF47413">
    <property type="entry name" value="lambda repressor-like DNA-binding domains"/>
    <property type="match status" value="1"/>
</dbReference>
<dbReference type="CDD" id="cd00093">
    <property type="entry name" value="HTH_XRE"/>
    <property type="match status" value="1"/>
</dbReference>
<feature type="domain" description="HTH cro/C1-type" evidence="1">
    <location>
        <begin position="18"/>
        <end position="75"/>
    </location>
</feature>
<gene>
    <name evidence="2" type="ORF">LX83_006432</name>
</gene>
<proteinExistence type="predicted"/>
<name>A0AAE3GJS3_9PSEU</name>
<organism evidence="2 3">
    <name type="scientific">Goodfellowiella coeruleoviolacea</name>
    <dbReference type="NCBI Taxonomy" id="334858"/>
    <lineage>
        <taxon>Bacteria</taxon>
        <taxon>Bacillati</taxon>
        <taxon>Actinomycetota</taxon>
        <taxon>Actinomycetes</taxon>
        <taxon>Pseudonocardiales</taxon>
        <taxon>Pseudonocardiaceae</taxon>
        <taxon>Goodfellowiella</taxon>
    </lineage>
</organism>
<reference evidence="2" key="1">
    <citation type="submission" date="2022-06" db="EMBL/GenBank/DDBJ databases">
        <title>Genomic Encyclopedia of Archaeal and Bacterial Type Strains, Phase II (KMG-II): from individual species to whole genera.</title>
        <authorList>
            <person name="Goeker M."/>
        </authorList>
    </citation>
    <scope>NUCLEOTIDE SEQUENCE</scope>
    <source>
        <strain evidence="2">DSM 43935</strain>
    </source>
</reference>
<protein>
    <submittedName>
        <fullName evidence="2">Helix-turn-helix domain-containing protein</fullName>
    </submittedName>
</protein>
<dbReference type="PROSITE" id="PS50943">
    <property type="entry name" value="HTH_CROC1"/>
    <property type="match status" value="1"/>
</dbReference>
<dbReference type="Pfam" id="PF13560">
    <property type="entry name" value="HTH_31"/>
    <property type="match status" value="1"/>
</dbReference>
<dbReference type="EMBL" id="JAMTCK010000019">
    <property type="protein sequence ID" value="MCP2169546.1"/>
    <property type="molecule type" value="Genomic_DNA"/>
</dbReference>
<dbReference type="AlphaFoldDB" id="A0AAE3GJS3"/>
<dbReference type="Gene3D" id="1.10.260.40">
    <property type="entry name" value="lambda repressor-like DNA-binding domains"/>
    <property type="match status" value="1"/>
</dbReference>
<evidence type="ECO:0000313" key="3">
    <source>
        <dbReference type="Proteomes" id="UP001206128"/>
    </source>
</evidence>
<evidence type="ECO:0000313" key="2">
    <source>
        <dbReference type="EMBL" id="MCP2169546.1"/>
    </source>
</evidence>
<evidence type="ECO:0000259" key="1">
    <source>
        <dbReference type="PROSITE" id="PS50943"/>
    </source>
</evidence>
<dbReference type="InterPro" id="IPR043917">
    <property type="entry name" value="DUF5753"/>
</dbReference>
<dbReference type="InterPro" id="IPR001387">
    <property type="entry name" value="Cro/C1-type_HTH"/>
</dbReference>
<dbReference type="InterPro" id="IPR010982">
    <property type="entry name" value="Lambda_DNA-bd_dom_sf"/>
</dbReference>
<dbReference type="RefSeq" id="WP_253778444.1">
    <property type="nucleotide sequence ID" value="NZ_JAMTCK010000019.1"/>
</dbReference>
<sequence>MVQGKSPGVRRRLLGKELAKLRKEAGLEFEHVIDELGFSKSKISRIESGAIGVSIVDAKALAQLYGADQKKTDWLVRLVRVAKQRGWWHCYMDVVVDWFFDYVSLEAEAGALDSFHIDLIPGLFQTSTYARLLMRSGAPDAADELVEKRVDLRLSRQKRVHDGDLKVWSIIDEAALRRAVGGTDVQLAQLLHLRKMAELSNVTLQLLPFAKGQHIAMGTSFSYLKFADYPSVVYVDTLTGGLYLDDEPDVSRYSLALDHLRASALDPSESFGLLDRVIAEL</sequence>